<dbReference type="SUPFAM" id="SSF48366">
    <property type="entry name" value="Ras GEF"/>
    <property type="match status" value="2"/>
</dbReference>
<feature type="region of interest" description="Disordered" evidence="3">
    <location>
        <begin position="619"/>
        <end position="647"/>
    </location>
</feature>
<feature type="region of interest" description="Disordered" evidence="3">
    <location>
        <begin position="1975"/>
        <end position="2020"/>
    </location>
</feature>
<feature type="compositionally biased region" description="Polar residues" evidence="3">
    <location>
        <begin position="175"/>
        <end position="219"/>
    </location>
</feature>
<dbReference type="PROSITE" id="PS50238">
    <property type="entry name" value="RHOGAP"/>
    <property type="match status" value="1"/>
</dbReference>
<dbReference type="OrthoDB" id="79452at2759"/>
<dbReference type="Gene3D" id="1.20.870.10">
    <property type="entry name" value="Son of sevenless (SoS) protein Chain: S domain 1"/>
    <property type="match status" value="1"/>
</dbReference>
<feature type="compositionally biased region" description="Polar residues" evidence="3">
    <location>
        <begin position="1992"/>
        <end position="2004"/>
    </location>
</feature>
<dbReference type="EMBL" id="KZ819603">
    <property type="protein sequence ID" value="PWN34706.1"/>
    <property type="molecule type" value="Genomic_DNA"/>
</dbReference>
<feature type="compositionally biased region" description="Basic residues" evidence="3">
    <location>
        <begin position="1577"/>
        <end position="1586"/>
    </location>
</feature>
<feature type="compositionally biased region" description="Polar residues" evidence="3">
    <location>
        <begin position="2548"/>
        <end position="2566"/>
    </location>
</feature>
<dbReference type="Gene3D" id="1.10.840.10">
    <property type="entry name" value="Ras guanine-nucleotide exchange factors catalytic domain"/>
    <property type="match status" value="1"/>
</dbReference>
<evidence type="ECO:0000256" key="3">
    <source>
        <dbReference type="SAM" id="MobiDB-lite"/>
    </source>
</evidence>
<feature type="domain" description="N-terminal Ras-GEF" evidence="5">
    <location>
        <begin position="1378"/>
        <end position="1565"/>
    </location>
</feature>
<keyword evidence="8" id="KW-1185">Reference proteome</keyword>
<keyword evidence="1" id="KW-0343">GTPase activation</keyword>
<feature type="compositionally biased region" description="Low complexity" evidence="3">
    <location>
        <begin position="37"/>
        <end position="82"/>
    </location>
</feature>
<evidence type="ECO:0000259" key="5">
    <source>
        <dbReference type="PROSITE" id="PS50212"/>
    </source>
</evidence>
<feature type="compositionally biased region" description="Polar residues" evidence="3">
    <location>
        <begin position="316"/>
        <end position="343"/>
    </location>
</feature>
<dbReference type="InterPro" id="IPR000198">
    <property type="entry name" value="RhoGAP_dom"/>
</dbReference>
<evidence type="ECO:0000259" key="4">
    <source>
        <dbReference type="PROSITE" id="PS50009"/>
    </source>
</evidence>
<dbReference type="Proteomes" id="UP000245771">
    <property type="component" value="Unassembled WGS sequence"/>
</dbReference>
<dbReference type="RefSeq" id="XP_025355008.1">
    <property type="nucleotide sequence ID" value="XM_025502206.1"/>
</dbReference>
<dbReference type="SMART" id="SM00324">
    <property type="entry name" value="RhoGAP"/>
    <property type="match status" value="1"/>
</dbReference>
<dbReference type="Pfam" id="PF00617">
    <property type="entry name" value="RasGEF"/>
    <property type="match status" value="1"/>
</dbReference>
<dbReference type="InterPro" id="IPR001895">
    <property type="entry name" value="RASGEF_cat_dom"/>
</dbReference>
<organism evidence="7 8">
    <name type="scientific">Meira miltonrushii</name>
    <dbReference type="NCBI Taxonomy" id="1280837"/>
    <lineage>
        <taxon>Eukaryota</taxon>
        <taxon>Fungi</taxon>
        <taxon>Dikarya</taxon>
        <taxon>Basidiomycota</taxon>
        <taxon>Ustilaginomycotina</taxon>
        <taxon>Exobasidiomycetes</taxon>
        <taxon>Exobasidiales</taxon>
        <taxon>Brachybasidiaceae</taxon>
        <taxon>Meira</taxon>
    </lineage>
</organism>
<accession>A0A316VB20</accession>
<dbReference type="Gene3D" id="1.10.555.10">
    <property type="entry name" value="Rho GTPase activation protein"/>
    <property type="match status" value="1"/>
</dbReference>
<sequence length="2605" mass="285693">MLRRNKKRDDNNGQDIMPTSPGLPPYMRTESPALTDSNYGSSPSGSNSLYMQGSAPNSSSSNLTSGRSQQQQQQQTQPQQYAPHHHHNPQQRPIAPEVASYPAMRGNPAYHPNMSNAQNRSIPASASIDAMGPPPQPGYHHQTNNSQSSSGNAVSTPMGRSQSAFNFIISKAKGTFSSGSNQHPQHQQASHPMSNPAMNASSSLNSIYSAGGSAQPQVEEQSRLDTSRTRNRAASSSSSMYTPIPPPVDRTSADINTGGRYGTTSRPSFGDEYAMPASSPTKKSIFGRERKASNNSINRPDRGNLFAAGARQAFTHSPLSRRQDPQPTTNSSNTVFSPFSKSQSDLHSKQDFPSPASGTVELPTVVSHPAQNRANAQNPYNAGDVNLLRSPSPNVAFSRSVDDLSRGHTPPPPISPTAFTSHGTPAVDNDQNYTQGESTWGEHGVAASASDRVRASDVGTLKQEKRRGGQNVGMGLSNVPLAPSISASSSMNLAGWPNAGPTQTGTRYESSRHQRKSSKTMGNVQTARPQANLQRPAFAPGTQYDGLLNRNTQISMSVNQLSEGGGGLRGGVREKDISKGWKPYRVTLQDGKLFFFKPQSSIADDVKALFPSSIVAETYESQENSSRGALPETSRETPLNADGLHGLSVDDIQRNKLGTKDLLVATSGSGNSNDQPARPMPRRNATNESRLSAILDAVEPDPTTPTSASWERKGRHENLVLTSTREIPATWAERISGGSVDALSHEYVFASQANGVTTAQENGVFLFAILITLRRTSRPLQGFLVAVHKWATAVTRGTSAEGDDARSAKEELEKNIHSRLSFLVDAGIAQFADEQARSSVLLMLEDIVRDIVMFGEGEDAINSRITNLRQAVEAVEAPRRSVGDISSNDIPALTTSTLLKMDPSELGRQIHAFYIDHLSKDLLADRLVLPVAGASDNQFTVSNLLSFDPTHPHFLTSLVLEHVLGSEKEDQHERNLLQEAKERAALLRHWIAAASYLIKLQNMSAWVAICAALCSRAVSRLTLTWRFVAATDRMLVSSAWAPALVNLGWSEILDSQIDSMIEATPSVKSSMSGHQNANPLYGFLPYLGNALSRFQTSPPAETTSGVMPISDFRKIAAHLWSVQEVWQSFGTSSKDVNLRPVQVKDDNIQKVLLRLSQSAKSHKTVDHNAPLRLSLKLEPAWLGDEATPGWHPALSKTTSACALSPLSFREPLPNLSLVDPTWIVNTIKRESKDPLSRTLLNANVNDSPDLDGESTITMRSRQRPTLSASPLTRSKAFGAMTGASIRPLHGVPFANIIEWTPGYQAGSGTEELIMRVGSDLVFNVLNEVPSSIPSSPLTSKRFSQEFTRGSRPVSIASKRSSLPPSERNSLVDPIAAPLQVVVKAATLERLVDILVMDVQHLSASLASDEVLEKVILANKRSRISIDIGNYRKVFLATFRVHCKPIVLFDYLRKRLLAAVNAGAEMALPLPHRPNYPTWSRVEAVNSPTQQVDWDMVSRIRQGVTSVLSQWINTYPQDFVEDPQLFESVDALSKEVASAHEKQSTQDEGDHVKLQIALKDIMRQMRLSSMTSQTEKKTAKRSSKRVSNKGTSSATNTPRLDESAKTERSAEFDIDQSSAHDLVEYLESVIKVFFEKIEERDLLVVYDSFYRQSHDPLTWHVSSSQQGAQHNADELPPVNNMYKLLELARWPPRDSQSVYHRLPASIRDACASQNLLRGWCAVHVIEPRIGLFKRQERITKLIDAVWICRARMCNSRMEEMSSSPLSPAFVYQEPTIASFVESVLVGALTSSESRLFIRAWQQVAVERSGNCDSLASLVPPREIADKYRESSQLSSTLDIGWLLKSMAQAVLRVSDVNQEESTLIDFEKQRTIWTLIESSAGRVKSGMIDHSLVDLAGARLSVIQATLRRVQWDRRAFKEDNAAESASISPVPESLRIMRGTRPLTGLMNVQQDKLKRDRLAFDILSIQLEQANQRNAAHRALQSGNSGFGRQPLQSNNTHNSPNFGPSLVPNPASASEKKTRRMTALFRGAVRPIGLMSTSGNERSTTQEMPTRPFAELLPAIPTQKPSSTVFCGSGRISIWRNGQRSFVMNFSPPEGGHILLQAHNAAELQGWCTAIERASKEFASSMMNAPQRQNTGGSTPKSSKGPAFPLYGTDLKLLAESEGQSVPLALSRMMEQVEKRGLREQGIYRISGAKSAIEALKVAFNTQPAQSVNLVHGETSDVHTIAGAIKQWFRDLPEPVIPFKSYHALISAERLENEEERLYAIRDIIWDFPRAHFELLKRVSEHLSLVCQEGQYNLMAPHNIGLVFGTSLLNPPPGPASVAESFGNIGKAAHIVKILVTMHEWLFEPEQEAEAEVPVESPSEDQPPSIKQEEKEVDTADTDLEKNFKGDTGRVANEHLDSQTHELIVDSHHGAEEELAVTQDHADMQDTSFEAVDEEVEELGESEIARSQWIHNPLVTVTDGTVDSHTSDSSIMRAVLGVNSSTSMPKVSTGSDSTDTVMQKQPKEQSASLAAIPTVEVDEPKSQDMSRTNSSNQQEFLDVQEDLTSQSTARQHTRSTSNNVGRDRVVESVYLDATDAIAVLQNPFEEEEEEGGEAKLSDD</sequence>
<dbReference type="CDD" id="cd00159">
    <property type="entry name" value="RhoGAP"/>
    <property type="match status" value="1"/>
</dbReference>
<feature type="compositionally biased region" description="Polar residues" evidence="3">
    <location>
        <begin position="2487"/>
        <end position="2514"/>
    </location>
</feature>
<feature type="region of interest" description="Disordered" evidence="3">
    <location>
        <begin position="316"/>
        <end position="361"/>
    </location>
</feature>
<name>A0A316VB20_9BASI</name>
<feature type="domain" description="Ras-GEF" evidence="4">
    <location>
        <begin position="902"/>
        <end position="1162"/>
    </location>
</feature>
<dbReference type="InterPro" id="IPR023578">
    <property type="entry name" value="Ras_GEF_dom_sf"/>
</dbReference>
<feature type="region of interest" description="Disordered" evidence="3">
    <location>
        <begin position="125"/>
        <end position="159"/>
    </location>
</feature>
<feature type="compositionally biased region" description="Basic and acidic residues" evidence="3">
    <location>
        <begin position="2373"/>
        <end position="2383"/>
    </location>
</feature>
<feature type="region of interest" description="Disordered" evidence="3">
    <location>
        <begin position="2487"/>
        <end position="2571"/>
    </location>
</feature>
<gene>
    <name evidence="7" type="ORF">FA14DRAFT_33117</name>
</gene>
<protein>
    <recommendedName>
        <fullName evidence="9">Ras GEF</fullName>
    </recommendedName>
</protein>
<dbReference type="GeneID" id="37023987"/>
<dbReference type="STRING" id="1280837.A0A316VB20"/>
<evidence type="ECO:0008006" key="9">
    <source>
        <dbReference type="Google" id="ProtNLM"/>
    </source>
</evidence>
<reference evidence="7 8" key="1">
    <citation type="journal article" date="2018" name="Mol. Biol. Evol.">
        <title>Broad Genomic Sampling Reveals a Smut Pathogenic Ancestry of the Fungal Clade Ustilaginomycotina.</title>
        <authorList>
            <person name="Kijpornyongpan T."/>
            <person name="Mondo S.J."/>
            <person name="Barry K."/>
            <person name="Sandor L."/>
            <person name="Lee J."/>
            <person name="Lipzen A."/>
            <person name="Pangilinan J."/>
            <person name="LaButti K."/>
            <person name="Hainaut M."/>
            <person name="Henrissat B."/>
            <person name="Grigoriev I.V."/>
            <person name="Spatafora J.W."/>
            <person name="Aime M.C."/>
        </authorList>
    </citation>
    <scope>NUCLEOTIDE SEQUENCE [LARGE SCALE GENOMIC DNA]</scope>
    <source>
        <strain evidence="7 8">MCA 3882</strain>
    </source>
</reference>
<evidence type="ECO:0000313" key="7">
    <source>
        <dbReference type="EMBL" id="PWN34706.1"/>
    </source>
</evidence>
<evidence type="ECO:0000256" key="1">
    <source>
        <dbReference type="ARBA" id="ARBA00022468"/>
    </source>
</evidence>
<feature type="region of interest" description="Disordered" evidence="3">
    <location>
        <begin position="664"/>
        <end position="715"/>
    </location>
</feature>
<dbReference type="InterPro" id="IPR000651">
    <property type="entry name" value="Ras-like_Gua-exchang_fac_N"/>
</dbReference>
<dbReference type="InterPro" id="IPR036964">
    <property type="entry name" value="RASGEF_cat_dom_sf"/>
</dbReference>
<feature type="region of interest" description="Disordered" evidence="3">
    <location>
        <begin position="492"/>
        <end position="527"/>
    </location>
</feature>
<feature type="region of interest" description="Disordered" evidence="3">
    <location>
        <begin position="174"/>
        <end position="303"/>
    </location>
</feature>
<dbReference type="InterPro" id="IPR047165">
    <property type="entry name" value="RHG17/44/SH3BP1-like"/>
</dbReference>
<dbReference type="PROSITE" id="PS50212">
    <property type="entry name" value="RASGEF_NTER"/>
    <property type="match status" value="1"/>
</dbReference>
<feature type="compositionally biased region" description="Polar residues" evidence="3">
    <location>
        <begin position="417"/>
        <end position="438"/>
    </location>
</feature>
<dbReference type="InterPro" id="IPR008936">
    <property type="entry name" value="Rho_GTPase_activation_prot"/>
</dbReference>
<feature type="region of interest" description="Disordered" evidence="3">
    <location>
        <begin position="1566"/>
        <end position="1611"/>
    </location>
</feature>
<feature type="compositionally biased region" description="Polar residues" evidence="3">
    <location>
        <begin position="1587"/>
        <end position="1597"/>
    </location>
</feature>
<feature type="domain" description="Rho-GAP" evidence="6">
    <location>
        <begin position="2155"/>
        <end position="2349"/>
    </location>
</feature>
<evidence type="ECO:0000259" key="6">
    <source>
        <dbReference type="PROSITE" id="PS50238"/>
    </source>
</evidence>
<dbReference type="GO" id="GO:0005085">
    <property type="term" value="F:guanyl-nucleotide exchange factor activity"/>
    <property type="evidence" value="ECO:0007669"/>
    <property type="project" value="UniProtKB-KW"/>
</dbReference>
<feature type="region of interest" description="Disordered" evidence="3">
    <location>
        <begin position="2586"/>
        <end position="2605"/>
    </location>
</feature>
<feature type="region of interest" description="Disordered" evidence="3">
    <location>
        <begin position="374"/>
        <end position="477"/>
    </location>
</feature>
<dbReference type="GO" id="GO:0032956">
    <property type="term" value="P:regulation of actin cytoskeleton organization"/>
    <property type="evidence" value="ECO:0007669"/>
    <property type="project" value="TreeGrafter"/>
</dbReference>
<feature type="region of interest" description="Disordered" evidence="3">
    <location>
        <begin position="1"/>
        <end position="93"/>
    </location>
</feature>
<dbReference type="Pfam" id="PF00620">
    <property type="entry name" value="RhoGAP"/>
    <property type="match status" value="1"/>
</dbReference>
<keyword evidence="2" id="KW-0344">Guanine-nucleotide releasing factor</keyword>
<evidence type="ECO:0000256" key="2">
    <source>
        <dbReference type="PROSITE-ProRule" id="PRU00168"/>
    </source>
</evidence>
<dbReference type="InParanoid" id="A0A316VB20"/>
<dbReference type="GO" id="GO:0035020">
    <property type="term" value="P:regulation of Rac protein signal transduction"/>
    <property type="evidence" value="ECO:0007669"/>
    <property type="project" value="TreeGrafter"/>
</dbReference>
<dbReference type="SUPFAM" id="SSF48350">
    <property type="entry name" value="GTPase activation domain, GAP"/>
    <property type="match status" value="1"/>
</dbReference>
<feature type="compositionally biased region" description="Polar residues" evidence="3">
    <location>
        <begin position="666"/>
        <end position="675"/>
    </location>
</feature>
<evidence type="ECO:0000313" key="8">
    <source>
        <dbReference type="Proteomes" id="UP000245771"/>
    </source>
</evidence>
<dbReference type="GO" id="GO:0005096">
    <property type="term" value="F:GTPase activator activity"/>
    <property type="evidence" value="ECO:0007669"/>
    <property type="project" value="UniProtKB-KW"/>
</dbReference>
<feature type="compositionally biased region" description="Polar residues" evidence="3">
    <location>
        <begin position="141"/>
        <end position="159"/>
    </location>
</feature>
<feature type="compositionally biased region" description="Polar residues" evidence="3">
    <location>
        <begin position="2531"/>
        <end position="2541"/>
    </location>
</feature>
<dbReference type="PANTHER" id="PTHR14130:SF14">
    <property type="entry name" value="RHO GTPASE-ACTIVATING PROTEIN 92B"/>
    <property type="match status" value="1"/>
</dbReference>
<dbReference type="SMART" id="SM00147">
    <property type="entry name" value="RasGEF"/>
    <property type="match status" value="1"/>
</dbReference>
<dbReference type="Pfam" id="PF00618">
    <property type="entry name" value="RasGEF_N"/>
    <property type="match status" value="1"/>
</dbReference>
<feature type="compositionally biased region" description="Basic and acidic residues" evidence="3">
    <location>
        <begin position="1598"/>
        <end position="1610"/>
    </location>
</feature>
<dbReference type="PROSITE" id="PS50009">
    <property type="entry name" value="RASGEF_CAT"/>
    <property type="match status" value="1"/>
</dbReference>
<dbReference type="GO" id="GO:0007264">
    <property type="term" value="P:small GTPase-mediated signal transduction"/>
    <property type="evidence" value="ECO:0007669"/>
    <property type="project" value="InterPro"/>
</dbReference>
<dbReference type="CDD" id="cd06224">
    <property type="entry name" value="REM"/>
    <property type="match status" value="1"/>
</dbReference>
<dbReference type="PANTHER" id="PTHR14130">
    <property type="entry name" value="3BP-1 RELATED RHOGAP"/>
    <property type="match status" value="1"/>
</dbReference>
<proteinExistence type="predicted"/>
<feature type="region of interest" description="Disordered" evidence="3">
    <location>
        <begin position="2353"/>
        <end position="2383"/>
    </location>
</feature>